<proteinExistence type="predicted"/>
<dbReference type="Proteomes" id="UP000789342">
    <property type="component" value="Unassembled WGS sequence"/>
</dbReference>
<keyword evidence="4" id="KW-0863">Zinc-finger</keyword>
<reference evidence="8" key="1">
    <citation type="submission" date="2021-06" db="EMBL/GenBank/DDBJ databases">
        <authorList>
            <person name="Kallberg Y."/>
            <person name="Tangrot J."/>
            <person name="Rosling A."/>
        </authorList>
    </citation>
    <scope>NUCLEOTIDE SEQUENCE</scope>
    <source>
        <strain evidence="8">CL551</strain>
    </source>
</reference>
<evidence type="ECO:0000256" key="2">
    <source>
        <dbReference type="ARBA" id="ARBA00022490"/>
    </source>
</evidence>
<dbReference type="GO" id="GO:0008270">
    <property type="term" value="F:zinc ion binding"/>
    <property type="evidence" value="ECO:0007669"/>
    <property type="project" value="UniProtKB-KW"/>
</dbReference>
<keyword evidence="2" id="KW-0963">Cytoplasm</keyword>
<evidence type="ECO:0000256" key="3">
    <source>
        <dbReference type="ARBA" id="ARBA00022723"/>
    </source>
</evidence>
<feature type="domain" description="RZ-type" evidence="7">
    <location>
        <begin position="58"/>
        <end position="134"/>
    </location>
</feature>
<dbReference type="OrthoDB" id="2373449at2759"/>
<dbReference type="GO" id="GO:0005737">
    <property type="term" value="C:cytoplasm"/>
    <property type="evidence" value="ECO:0007669"/>
    <property type="project" value="UniProtKB-SubCell"/>
</dbReference>
<keyword evidence="3" id="KW-0479">Metal-binding</keyword>
<keyword evidence="9" id="KW-1185">Reference proteome</keyword>
<gene>
    <name evidence="8" type="ORF">AMORRO_LOCUS18008</name>
</gene>
<keyword evidence="5" id="KW-0862">Zinc</keyword>
<protein>
    <submittedName>
        <fullName evidence="8">18733_t:CDS:1</fullName>
    </submittedName>
</protein>
<evidence type="ECO:0000256" key="6">
    <source>
        <dbReference type="ARBA" id="ARBA00022859"/>
    </source>
</evidence>
<evidence type="ECO:0000256" key="1">
    <source>
        <dbReference type="ARBA" id="ARBA00004496"/>
    </source>
</evidence>
<dbReference type="PROSITE" id="PS51981">
    <property type="entry name" value="ZF_RZ"/>
    <property type="match status" value="1"/>
</dbReference>
<evidence type="ECO:0000313" key="9">
    <source>
        <dbReference type="Proteomes" id="UP000789342"/>
    </source>
</evidence>
<feature type="non-terminal residue" evidence="8">
    <location>
        <position position="154"/>
    </location>
</feature>
<dbReference type="EMBL" id="CAJVPV010059963">
    <property type="protein sequence ID" value="CAG8789466.1"/>
    <property type="molecule type" value="Genomic_DNA"/>
</dbReference>
<dbReference type="AlphaFoldDB" id="A0A9N9JNR2"/>
<evidence type="ECO:0000256" key="4">
    <source>
        <dbReference type="ARBA" id="ARBA00022771"/>
    </source>
</evidence>
<dbReference type="Pfam" id="PF20173">
    <property type="entry name" value="ZnF_RZ-type"/>
    <property type="match status" value="1"/>
</dbReference>
<comment type="caution">
    <text evidence="8">The sequence shown here is derived from an EMBL/GenBank/DDBJ whole genome shotgun (WGS) entry which is preliminary data.</text>
</comment>
<dbReference type="GO" id="GO:0002376">
    <property type="term" value="P:immune system process"/>
    <property type="evidence" value="ECO:0007669"/>
    <property type="project" value="UniProtKB-KW"/>
</dbReference>
<name>A0A9N9JNR2_9GLOM</name>
<evidence type="ECO:0000256" key="5">
    <source>
        <dbReference type="ARBA" id="ARBA00022833"/>
    </source>
</evidence>
<accession>A0A9N9JNR2</accession>
<sequence length="154" mass="16803">NDYPLFKLSTDDDNSKLFTCSVIAHLIALCLSLPSNSSPLADYLQNLQDCQNTFILTCPSDEQTVILNALMDDGITDMSTIRYACSCGYTYVVGDCGNVVAAGTCPQCKKQIVGQGYNIAPGNSRLDQIPLTQKVEVKAQAGYLIETRKTEDNY</sequence>
<keyword evidence="6" id="KW-0391">Immunity</keyword>
<comment type="subcellular location">
    <subcellularLocation>
        <location evidence="1">Cytoplasm</location>
    </subcellularLocation>
</comment>
<organism evidence="8 9">
    <name type="scientific">Acaulospora morrowiae</name>
    <dbReference type="NCBI Taxonomy" id="94023"/>
    <lineage>
        <taxon>Eukaryota</taxon>
        <taxon>Fungi</taxon>
        <taxon>Fungi incertae sedis</taxon>
        <taxon>Mucoromycota</taxon>
        <taxon>Glomeromycotina</taxon>
        <taxon>Glomeromycetes</taxon>
        <taxon>Diversisporales</taxon>
        <taxon>Acaulosporaceae</taxon>
        <taxon>Acaulospora</taxon>
    </lineage>
</organism>
<evidence type="ECO:0000259" key="7">
    <source>
        <dbReference type="PROSITE" id="PS51981"/>
    </source>
</evidence>
<dbReference type="InterPro" id="IPR046439">
    <property type="entry name" value="ZF_RZ_dom"/>
</dbReference>
<evidence type="ECO:0000313" key="8">
    <source>
        <dbReference type="EMBL" id="CAG8789466.1"/>
    </source>
</evidence>
<feature type="non-terminal residue" evidence="8">
    <location>
        <position position="1"/>
    </location>
</feature>